<evidence type="ECO:0000259" key="6">
    <source>
        <dbReference type="SMART" id="SM00235"/>
    </source>
</evidence>
<protein>
    <submittedName>
        <fullName evidence="7">M10 family metallopeptidase C-terminal domain-containing protein</fullName>
    </submittedName>
</protein>
<dbReference type="SMART" id="SM00235">
    <property type="entry name" value="ZnMc"/>
    <property type="match status" value="2"/>
</dbReference>
<dbReference type="InterPro" id="IPR013858">
    <property type="entry name" value="Peptidase_M10B_C"/>
</dbReference>
<dbReference type="Gene3D" id="3.40.390.10">
    <property type="entry name" value="Collagenase (Catalytic Domain)"/>
    <property type="match status" value="2"/>
</dbReference>
<feature type="domain" description="Peptidase metallopeptidase" evidence="6">
    <location>
        <begin position="491"/>
        <end position="663"/>
    </location>
</feature>
<dbReference type="InterPro" id="IPR018511">
    <property type="entry name" value="Hemolysin-typ_Ca-bd_CS"/>
</dbReference>
<dbReference type="InterPro" id="IPR001343">
    <property type="entry name" value="Hemolysn_Ca-bd"/>
</dbReference>
<dbReference type="InterPro" id="IPR011049">
    <property type="entry name" value="Serralysin-like_metalloprot_C"/>
</dbReference>
<sequence length="930" mass="99801">MCWICAGEGGGLSPLAFSGGDGPQAALPVFSNQQVIAQMLRWNARWDTPVINYAFLEQLPGYLSGQQWWQGAMPFTAQQREAAHLAFQLLGDIIPISFVEVADNQQALSLSNQRITLIRSSTFPNWATAAANPQGVGVDNLIDGREQIYGSDTVFGNNWSGSFLPGFRPFSVLMHEIIHGLGIPHPGEYNRNANEAIVYGTHADYAQDSGQYTVMSYFGAHETGAFHGGSYAGTPLLHDVMYLQALYGANMTTRTGDTVYGFNSTAGRRPYDFTLNPLPVVCIWDAGGQDTLDCSGYAATQRVDLSPGSFSNVGGLTFNVAIAWGAWIENAVGGSLADQLIGNDLDNRLEGRAGADELWGGAGDDILYGGSGDDRFDGGVGDDLVIGGEGLDIVAYGGARSSYKVFQADGCWWVVGVDGIDRLHGVERIEFSDLVVDIADTRRPEGFGGDGEYRPILSLAFEVCEPPANTLLAADKPSWDIGQVVENFLRLDRAWPTATIPYGFALGLPEGFEEQAVIFSEMWRPWLRLAMDMLSDVASLDFVETPPEAPSEGRINLVGVHAGAQYSGAAATSVINGVITESHLLMNADVHSYPWSLGGGSLRTMIHELMHTLGFPHPGNYNGAGSNYAAHAEYAQDTRQYSVLSYFAAAESGANHVFYEGAIGFVIAASTPLLHDVAALQSLYGVNMRARTGDTVYGFNSTADRISYDFTLHAKRPVVCIWDAGGEDTLDCSGYAENQRISLDQGAFSDVGGLTMNVSIAYGAWIENAVGGLGLDTITGNDLDNRLEGRAGADELWGGAGDDILYGGSGDDRFDGGVGDDLMIGGEGLDIVAYGGARSSYKVFQADGCWWVVGVDGIDRLHGVERIEFADQVIQLTGGGEPDFPPATAPDAAPVLDKAPAWPHGADLALEPERLHTPVWWERLEHDWIL</sequence>
<evidence type="ECO:0000256" key="5">
    <source>
        <dbReference type="ARBA" id="ARBA00022737"/>
    </source>
</evidence>
<dbReference type="SUPFAM" id="SSF55486">
    <property type="entry name" value="Metalloproteases ('zincins'), catalytic domain"/>
    <property type="match status" value="2"/>
</dbReference>
<comment type="similarity">
    <text evidence="3">Belongs to the peptidase M10B family.</text>
</comment>
<keyword evidence="4" id="KW-0964">Secreted</keyword>
<dbReference type="PROSITE" id="PS00330">
    <property type="entry name" value="HEMOLYSIN_CALCIUM"/>
    <property type="match status" value="2"/>
</dbReference>
<dbReference type="PRINTS" id="PR00313">
    <property type="entry name" value="CABNDNGRPT"/>
</dbReference>
<gene>
    <name evidence="7" type="ORF">Q0812_09880</name>
</gene>
<dbReference type="PANTHER" id="PTHR38340:SF1">
    <property type="entry name" value="S-LAYER PROTEIN"/>
    <property type="match status" value="1"/>
</dbReference>
<evidence type="ECO:0000256" key="4">
    <source>
        <dbReference type="ARBA" id="ARBA00022525"/>
    </source>
</evidence>
<evidence type="ECO:0000313" key="8">
    <source>
        <dbReference type="Proteomes" id="UP001169063"/>
    </source>
</evidence>
<proteinExistence type="inferred from homology"/>
<dbReference type="InterPro" id="IPR034033">
    <property type="entry name" value="Serralysin-like"/>
</dbReference>
<evidence type="ECO:0000313" key="7">
    <source>
        <dbReference type="EMBL" id="MDO1559734.1"/>
    </source>
</evidence>
<dbReference type="PANTHER" id="PTHR38340">
    <property type="entry name" value="S-LAYER PROTEIN"/>
    <property type="match status" value="1"/>
</dbReference>
<dbReference type="Gene3D" id="2.150.10.10">
    <property type="entry name" value="Serralysin-like metalloprotease, C-terminal"/>
    <property type="match status" value="2"/>
</dbReference>
<comment type="subcellular location">
    <subcellularLocation>
        <location evidence="2">Secreted</location>
    </subcellularLocation>
</comment>
<keyword evidence="8" id="KW-1185">Reference proteome</keyword>
<keyword evidence="5" id="KW-0677">Repeat</keyword>
<dbReference type="CDD" id="cd04277">
    <property type="entry name" value="ZnMc_serralysin_like"/>
    <property type="match status" value="1"/>
</dbReference>
<dbReference type="InterPro" id="IPR006026">
    <property type="entry name" value="Peptidase_Metallo"/>
</dbReference>
<feature type="domain" description="Peptidase metallopeptidase" evidence="6">
    <location>
        <begin position="38"/>
        <end position="220"/>
    </location>
</feature>
<dbReference type="RefSeq" id="WP_302110169.1">
    <property type="nucleotide sequence ID" value="NZ_JAUKTR010000004.1"/>
</dbReference>
<reference evidence="7" key="1">
    <citation type="submission" date="2023-07" db="EMBL/GenBank/DDBJ databases">
        <title>Brevundimonas soil sp. nov., isolated from the soil of chemical plant.</title>
        <authorList>
            <person name="Wu N."/>
        </authorList>
    </citation>
    <scope>NUCLEOTIDE SEQUENCE</scope>
    <source>
        <strain evidence="7">XZ-24</strain>
    </source>
</reference>
<evidence type="ECO:0000256" key="3">
    <source>
        <dbReference type="ARBA" id="ARBA00009490"/>
    </source>
</evidence>
<dbReference type="InterPro" id="IPR024079">
    <property type="entry name" value="MetalloPept_cat_dom_sf"/>
</dbReference>
<dbReference type="Proteomes" id="UP001169063">
    <property type="component" value="Unassembled WGS sequence"/>
</dbReference>
<comment type="caution">
    <text evidence="7">The sequence shown here is derived from an EMBL/GenBank/DDBJ whole genome shotgun (WGS) entry which is preliminary data.</text>
</comment>
<dbReference type="EMBL" id="JAUKTR010000004">
    <property type="protein sequence ID" value="MDO1559734.1"/>
    <property type="molecule type" value="Genomic_DNA"/>
</dbReference>
<organism evidence="7 8">
    <name type="scientific">Peiella sedimenti</name>
    <dbReference type="NCBI Taxonomy" id="3061083"/>
    <lineage>
        <taxon>Bacteria</taxon>
        <taxon>Pseudomonadati</taxon>
        <taxon>Pseudomonadota</taxon>
        <taxon>Alphaproteobacteria</taxon>
        <taxon>Caulobacterales</taxon>
        <taxon>Caulobacteraceae</taxon>
        <taxon>Peiella</taxon>
    </lineage>
</organism>
<name>A0ABT8SML7_9CAUL</name>
<dbReference type="Pfam" id="PF00353">
    <property type="entry name" value="HemolysinCabind"/>
    <property type="match status" value="2"/>
</dbReference>
<accession>A0ABT8SML7</accession>
<comment type="cofactor">
    <cofactor evidence="1">
        <name>Ca(2+)</name>
        <dbReference type="ChEBI" id="CHEBI:29108"/>
    </cofactor>
</comment>
<dbReference type="SUPFAM" id="SSF51120">
    <property type="entry name" value="beta-Roll"/>
    <property type="match status" value="2"/>
</dbReference>
<evidence type="ECO:0000256" key="1">
    <source>
        <dbReference type="ARBA" id="ARBA00001913"/>
    </source>
</evidence>
<evidence type="ECO:0000256" key="2">
    <source>
        <dbReference type="ARBA" id="ARBA00004613"/>
    </source>
</evidence>
<dbReference type="InterPro" id="IPR050557">
    <property type="entry name" value="RTX_toxin/Mannuronan_C5-epim"/>
</dbReference>
<dbReference type="Pfam" id="PF08548">
    <property type="entry name" value="Peptidase_M10_C"/>
    <property type="match status" value="2"/>
</dbReference>